<gene>
    <name evidence="3 7" type="primary">coaBC</name>
    <name evidence="7" type="ORF">DXZ20_13070</name>
</gene>
<dbReference type="InterPro" id="IPR003382">
    <property type="entry name" value="Flavoprotein"/>
</dbReference>
<dbReference type="InterPro" id="IPR007085">
    <property type="entry name" value="DNA/pantothenate-metab_flavo_C"/>
</dbReference>
<comment type="similarity">
    <text evidence="3 4">In the C-terminal section; belongs to the PPC synthetase family.</text>
</comment>
<evidence type="ECO:0000259" key="6">
    <source>
        <dbReference type="Pfam" id="PF04127"/>
    </source>
</evidence>
<keyword evidence="3" id="KW-0479">Metal-binding</keyword>
<keyword evidence="2 3" id="KW-0456">Lyase</keyword>
<organism evidence="7 8">
    <name type="scientific">Adonisia turfae CCMR0081</name>
    <dbReference type="NCBI Taxonomy" id="2292702"/>
    <lineage>
        <taxon>Bacteria</taxon>
        <taxon>Bacillati</taxon>
        <taxon>Cyanobacteriota</taxon>
        <taxon>Adonisia</taxon>
        <taxon>Adonisia turfae</taxon>
    </lineage>
</organism>
<comment type="pathway">
    <text evidence="3 4">Cofactor biosynthesis; coenzyme A biosynthesis; CoA from (R)-pantothenate: step 3/5.</text>
</comment>
<accession>A0A6M0RLF7</accession>
<dbReference type="HAMAP" id="MF_02225">
    <property type="entry name" value="CoaBC"/>
    <property type="match status" value="1"/>
</dbReference>
<evidence type="ECO:0000256" key="4">
    <source>
        <dbReference type="RuleBase" id="RU364078"/>
    </source>
</evidence>
<dbReference type="GO" id="GO:0046872">
    <property type="term" value="F:metal ion binding"/>
    <property type="evidence" value="ECO:0007669"/>
    <property type="project" value="UniProtKB-KW"/>
</dbReference>
<keyword evidence="3 4" id="KW-0285">Flavoprotein</keyword>
<evidence type="ECO:0000313" key="7">
    <source>
        <dbReference type="EMBL" id="NEZ56593.1"/>
    </source>
</evidence>
<comment type="function">
    <text evidence="3">Catalyzes two sequential steps in the biosynthesis of coenzyme A. In the first step cysteine is conjugated to 4'-phosphopantothenate to form 4-phosphopantothenoylcysteine. In the second step the latter compound is decarboxylated to form 4'-phosphopantotheine.</text>
</comment>
<keyword evidence="1 3" id="KW-0210">Decarboxylase</keyword>
<comment type="cofactor">
    <cofactor evidence="3">
        <name>Mg(2+)</name>
        <dbReference type="ChEBI" id="CHEBI:18420"/>
    </cofactor>
</comment>
<dbReference type="EMBL" id="QXHD01000004">
    <property type="protein sequence ID" value="NEZ56593.1"/>
    <property type="molecule type" value="Genomic_DNA"/>
</dbReference>
<dbReference type="InterPro" id="IPR036551">
    <property type="entry name" value="Flavin_trans-like"/>
</dbReference>
<evidence type="ECO:0000313" key="8">
    <source>
        <dbReference type="Proteomes" id="UP000481033"/>
    </source>
</evidence>
<dbReference type="Gene3D" id="3.40.50.1950">
    <property type="entry name" value="Flavin prenyltransferase-like"/>
    <property type="match status" value="1"/>
</dbReference>
<dbReference type="Gene3D" id="3.40.50.10300">
    <property type="entry name" value="CoaB-like"/>
    <property type="match status" value="1"/>
</dbReference>
<dbReference type="GO" id="GO:0071513">
    <property type="term" value="C:phosphopantothenoylcysteine decarboxylase complex"/>
    <property type="evidence" value="ECO:0007669"/>
    <property type="project" value="TreeGrafter"/>
</dbReference>
<keyword evidence="3 4" id="KW-0436">Ligase</keyword>
<dbReference type="InterPro" id="IPR005252">
    <property type="entry name" value="CoaBC"/>
</dbReference>
<comment type="cofactor">
    <cofactor evidence="3">
        <name>FMN</name>
        <dbReference type="ChEBI" id="CHEBI:58210"/>
    </cofactor>
    <text evidence="3">Binds 1 FMN per subunit.</text>
</comment>
<feature type="region of interest" description="Phosphopantothenate--cysteine ligase" evidence="3">
    <location>
        <begin position="197"/>
        <end position="415"/>
    </location>
</feature>
<evidence type="ECO:0000256" key="3">
    <source>
        <dbReference type="HAMAP-Rule" id="MF_02225"/>
    </source>
</evidence>
<comment type="function">
    <text evidence="4">Catalyzes two steps in the biosynthesis of coenzyme A. In the first step cysteine is conjugated to 4'-phosphopantothenate to form 4-phosphopantothenoylcysteine, in the latter compound is decarboxylated to form 4'-phosphopantotheine.</text>
</comment>
<comment type="catalytic activity">
    <reaction evidence="3 4">
        <text>N-[(R)-4-phosphopantothenoyl]-L-cysteine + H(+) = (R)-4'-phosphopantetheine + CO2</text>
        <dbReference type="Rhea" id="RHEA:16793"/>
        <dbReference type="ChEBI" id="CHEBI:15378"/>
        <dbReference type="ChEBI" id="CHEBI:16526"/>
        <dbReference type="ChEBI" id="CHEBI:59458"/>
        <dbReference type="ChEBI" id="CHEBI:61723"/>
        <dbReference type="EC" id="4.1.1.36"/>
    </reaction>
</comment>
<evidence type="ECO:0000256" key="1">
    <source>
        <dbReference type="ARBA" id="ARBA00022793"/>
    </source>
</evidence>
<dbReference type="GO" id="GO:0004633">
    <property type="term" value="F:phosphopantothenoylcysteine decarboxylase activity"/>
    <property type="evidence" value="ECO:0007669"/>
    <property type="project" value="UniProtKB-UniRule"/>
</dbReference>
<keyword evidence="3" id="KW-0511">Multifunctional enzyme</keyword>
<feature type="binding site" evidence="3">
    <location>
        <position position="352"/>
    </location>
    <ligand>
        <name>CTP</name>
        <dbReference type="ChEBI" id="CHEBI:37563"/>
    </ligand>
</feature>
<feature type="domain" description="DNA/pantothenate metabolism flavoprotein C-terminal" evidence="6">
    <location>
        <begin position="192"/>
        <end position="404"/>
    </location>
</feature>
<comment type="caution">
    <text evidence="7">The sequence shown here is derived from an EMBL/GenBank/DDBJ whole genome shotgun (WGS) entry which is preliminary data.</text>
</comment>
<dbReference type="NCBIfam" id="TIGR00521">
    <property type="entry name" value="coaBC_dfp"/>
    <property type="match status" value="1"/>
</dbReference>
<dbReference type="AlphaFoldDB" id="A0A6M0RLF7"/>
<feature type="domain" description="Flavoprotein" evidence="5">
    <location>
        <begin position="9"/>
        <end position="177"/>
    </location>
</feature>
<feature type="binding site" evidence="3">
    <location>
        <position position="348"/>
    </location>
    <ligand>
        <name>CTP</name>
        <dbReference type="ChEBI" id="CHEBI:37563"/>
    </ligand>
</feature>
<evidence type="ECO:0000256" key="2">
    <source>
        <dbReference type="ARBA" id="ARBA00023239"/>
    </source>
</evidence>
<dbReference type="PANTHER" id="PTHR14359">
    <property type="entry name" value="HOMO-OLIGOMERIC FLAVIN CONTAINING CYS DECARBOXYLASE FAMILY"/>
    <property type="match status" value="1"/>
</dbReference>
<comment type="similarity">
    <text evidence="3 4">In the N-terminal section; belongs to the HFCD (homo-oligomeric flavin containing Cys decarboxylase) superfamily.</text>
</comment>
<protein>
    <recommendedName>
        <fullName evidence="3">Coenzyme A biosynthesis bifunctional protein CoaBC</fullName>
    </recommendedName>
    <alternativeName>
        <fullName evidence="3">DNA/pantothenate metabolism flavoprotein</fullName>
    </alternativeName>
    <alternativeName>
        <fullName evidence="3">Phosphopantothenoylcysteine synthetase/decarboxylase</fullName>
        <shortName evidence="3">PPCS-PPCDC</shortName>
    </alternativeName>
    <domain>
        <recommendedName>
            <fullName evidence="3">Phosphopantothenoylcysteine decarboxylase</fullName>
            <shortName evidence="3">PPC decarboxylase</shortName>
            <shortName evidence="3">PPC-DC</shortName>
            <ecNumber evidence="3">4.1.1.36</ecNumber>
        </recommendedName>
        <alternativeName>
            <fullName evidence="3">CoaC</fullName>
        </alternativeName>
    </domain>
    <domain>
        <recommendedName>
            <fullName evidence="3">Phosphopantothenate--cysteine ligase</fullName>
            <ecNumber evidence="3">6.3.2.5</ecNumber>
        </recommendedName>
        <alternativeName>
            <fullName evidence="3">CoaB</fullName>
        </alternativeName>
        <alternativeName>
            <fullName evidence="3">Phosphopantothenoylcysteine synthetase</fullName>
            <shortName evidence="3">PPC synthetase</shortName>
            <shortName evidence="3">PPC-S</shortName>
        </alternativeName>
    </domain>
</protein>
<dbReference type="InterPro" id="IPR035929">
    <property type="entry name" value="CoaB-like_sf"/>
</dbReference>
<dbReference type="GO" id="GO:0004632">
    <property type="term" value="F:phosphopantothenate--cysteine ligase activity"/>
    <property type="evidence" value="ECO:0007669"/>
    <property type="project" value="UniProtKB-UniRule"/>
</dbReference>
<comment type="caution">
    <text evidence="3">Lacks conserved residue(s) required for the propagation of feature annotation.</text>
</comment>
<name>A0A6M0RLF7_9CYAN</name>
<dbReference type="UniPathway" id="UPA00241">
    <property type="reaction ID" value="UER00353"/>
</dbReference>
<dbReference type="Pfam" id="PF02441">
    <property type="entry name" value="Flavoprotein"/>
    <property type="match status" value="1"/>
</dbReference>
<dbReference type="PANTHER" id="PTHR14359:SF6">
    <property type="entry name" value="PHOSPHOPANTOTHENOYLCYSTEINE DECARBOXYLASE"/>
    <property type="match status" value="1"/>
</dbReference>
<reference evidence="7 8" key="1">
    <citation type="journal article" date="2020" name="Microb. Ecol.">
        <title>Ecogenomics of the Marine Benthic Filamentous Cyanobacterium Adonisia.</title>
        <authorList>
            <person name="Walter J.M."/>
            <person name="Coutinho F.H."/>
            <person name="Leomil L."/>
            <person name="Hargreaves P.I."/>
            <person name="Campeao M.E."/>
            <person name="Vieira V.V."/>
            <person name="Silva B.S."/>
            <person name="Fistarol G.O."/>
            <person name="Salomon P.S."/>
            <person name="Sawabe T."/>
            <person name="Mino S."/>
            <person name="Hosokawa M."/>
            <person name="Miyashita H."/>
            <person name="Maruyama F."/>
            <person name="van Verk M.C."/>
            <person name="Dutilh B.E."/>
            <person name="Thompson C.C."/>
            <person name="Thompson F.L."/>
        </authorList>
    </citation>
    <scope>NUCLEOTIDE SEQUENCE [LARGE SCALE GENOMIC DNA]</scope>
    <source>
        <strain evidence="7 8">CCMR0081</strain>
    </source>
</reference>
<dbReference type="EC" id="4.1.1.36" evidence="3"/>
<sequence length="415" mass="44357">MTDASPTTKILVGISGGIAAYKVCEVVSTLAKAGAEVRVILTSSAEAFVSALTFATLSRHNAYTDDNFWSADQARPLHIELAEWADCFLIAPLTANTLGKLAHGLADNLLSNTVLASTCPVLLAPAMNTDMWLQPSVQRNWHQVLTDERYHAVGPAAGRLACDRIGTGRMATPQTILAALESLKHTQGRRDLKGKRVLISTGSTQEFIDAVRYIGNPSTGRMGIALATAAVHRGAHVSLVHGPMERHLRQTIPDPVQTTAVVSAADMEAALMAQLDTVDWIIMAAAVADMRPQLHVTGKLAKADLPNPLPLEPVTDIAAKLSANKRADQTLVGFAAQTGDIIQPALGKLQRKGLDALVANPVDQPESGFGSDRNHGIFLDKYGQQITLATDTKLSMAHKIYSLLRKIPSEAPLDL</sequence>
<comment type="pathway">
    <text evidence="3 4">Cofactor biosynthesis; coenzyme A biosynthesis; CoA from (R)-pantothenate: step 2/5.</text>
</comment>
<comment type="catalytic activity">
    <reaction evidence="3 4">
        <text>(R)-4'-phosphopantothenate + L-cysteine + CTP = N-[(R)-4-phosphopantothenoyl]-L-cysteine + CMP + diphosphate + H(+)</text>
        <dbReference type="Rhea" id="RHEA:19397"/>
        <dbReference type="ChEBI" id="CHEBI:10986"/>
        <dbReference type="ChEBI" id="CHEBI:15378"/>
        <dbReference type="ChEBI" id="CHEBI:33019"/>
        <dbReference type="ChEBI" id="CHEBI:35235"/>
        <dbReference type="ChEBI" id="CHEBI:37563"/>
        <dbReference type="ChEBI" id="CHEBI:59458"/>
        <dbReference type="ChEBI" id="CHEBI:60377"/>
        <dbReference type="EC" id="6.3.2.5"/>
    </reaction>
</comment>
<proteinExistence type="inferred from homology"/>
<feature type="binding site" evidence="3">
    <location>
        <position position="289"/>
    </location>
    <ligand>
        <name>CTP</name>
        <dbReference type="ChEBI" id="CHEBI:37563"/>
    </ligand>
</feature>
<feature type="binding site" evidence="3">
    <location>
        <position position="334"/>
    </location>
    <ligand>
        <name>CTP</name>
        <dbReference type="ChEBI" id="CHEBI:37563"/>
    </ligand>
</feature>
<dbReference type="Proteomes" id="UP000481033">
    <property type="component" value="Unassembled WGS sequence"/>
</dbReference>
<keyword evidence="3 4" id="KW-0288">FMN</keyword>
<keyword evidence="8" id="KW-1185">Reference proteome</keyword>
<dbReference type="SUPFAM" id="SSF52507">
    <property type="entry name" value="Homo-oligomeric flavin-containing Cys decarboxylases, HFCD"/>
    <property type="match status" value="1"/>
</dbReference>
<feature type="region of interest" description="Phosphopantothenoylcysteine decarboxylase" evidence="3">
    <location>
        <begin position="1"/>
        <end position="196"/>
    </location>
</feature>
<dbReference type="GO" id="GO:0010181">
    <property type="term" value="F:FMN binding"/>
    <property type="evidence" value="ECO:0007669"/>
    <property type="project" value="UniProtKB-UniRule"/>
</dbReference>
<evidence type="ECO:0000259" key="5">
    <source>
        <dbReference type="Pfam" id="PF02441"/>
    </source>
</evidence>
<dbReference type="Pfam" id="PF04127">
    <property type="entry name" value="DFP"/>
    <property type="match status" value="1"/>
</dbReference>
<dbReference type="EC" id="6.3.2.5" evidence="3"/>
<dbReference type="GO" id="GO:0015941">
    <property type="term" value="P:pantothenate catabolic process"/>
    <property type="evidence" value="ECO:0007669"/>
    <property type="project" value="InterPro"/>
</dbReference>
<dbReference type="RefSeq" id="WP_163664829.1">
    <property type="nucleotide sequence ID" value="NZ_QXHD01000004.1"/>
</dbReference>
<dbReference type="GO" id="GO:0015937">
    <property type="term" value="P:coenzyme A biosynthetic process"/>
    <property type="evidence" value="ECO:0007669"/>
    <property type="project" value="UniProtKB-UniRule"/>
</dbReference>
<feature type="binding site" evidence="3">
    <location>
        <position position="299"/>
    </location>
    <ligand>
        <name>CTP</name>
        <dbReference type="ChEBI" id="CHEBI:37563"/>
    </ligand>
</feature>
<dbReference type="SUPFAM" id="SSF102645">
    <property type="entry name" value="CoaB-like"/>
    <property type="match status" value="1"/>
</dbReference>
<feature type="active site" description="Proton donor" evidence="3">
    <location>
        <position position="162"/>
    </location>
</feature>
<keyword evidence="3" id="KW-0460">Magnesium</keyword>